<sequence>MEAYTILPLTPPDLDTMTHLVWLSKQSLTVNRLLYQNWPNEAAQRAQCRKAVENSMQCKDVQSWKVVHKESGEMVGHVAMKFYGDAGQKDVGGGGEVPDGMHPGVYEMVVDSMTDLWEDWGGVRHLREYGSFLGLLELRAYIHVELTHIFILREHRAHGLGKELVRLCVEAAKDRGLALTVGSEPQVHGFFGKMEFKDFKHSEWDLERWADEFCGFGKFRVWGMAVE</sequence>
<gene>
    <name evidence="2" type="ORF">M7I_4446</name>
</gene>
<dbReference type="InterPro" id="IPR000182">
    <property type="entry name" value="GNAT_dom"/>
</dbReference>
<protein>
    <recommendedName>
        <fullName evidence="1">N-acetyltransferase domain-containing protein</fullName>
    </recommendedName>
</protein>
<dbReference type="Proteomes" id="UP000005446">
    <property type="component" value="Unassembled WGS sequence"/>
</dbReference>
<dbReference type="CDD" id="cd04301">
    <property type="entry name" value="NAT_SF"/>
    <property type="match status" value="1"/>
</dbReference>
<dbReference type="InParanoid" id="H0EP75"/>
<feature type="domain" description="N-acetyltransferase" evidence="1">
    <location>
        <begin position="4"/>
        <end position="227"/>
    </location>
</feature>
<proteinExistence type="predicted"/>
<dbReference type="Gene3D" id="3.40.630.30">
    <property type="match status" value="1"/>
</dbReference>
<evidence type="ECO:0000313" key="3">
    <source>
        <dbReference type="Proteomes" id="UP000005446"/>
    </source>
</evidence>
<accession>H0EP75</accession>
<dbReference type="PROSITE" id="PS51186">
    <property type="entry name" value="GNAT"/>
    <property type="match status" value="1"/>
</dbReference>
<organism evidence="2 3">
    <name type="scientific">Glarea lozoyensis (strain ATCC 74030 / MF5533)</name>
    <dbReference type="NCBI Taxonomy" id="1104152"/>
    <lineage>
        <taxon>Eukaryota</taxon>
        <taxon>Fungi</taxon>
        <taxon>Dikarya</taxon>
        <taxon>Ascomycota</taxon>
        <taxon>Pezizomycotina</taxon>
        <taxon>Leotiomycetes</taxon>
        <taxon>Helotiales</taxon>
        <taxon>Helotiaceae</taxon>
        <taxon>Glarea</taxon>
    </lineage>
</organism>
<dbReference type="EMBL" id="AGUE01000109">
    <property type="protein sequence ID" value="EHK99667.1"/>
    <property type="molecule type" value="Genomic_DNA"/>
</dbReference>
<comment type="caution">
    <text evidence="2">The sequence shown here is derived from an EMBL/GenBank/DDBJ whole genome shotgun (WGS) entry which is preliminary data.</text>
</comment>
<reference evidence="2 3" key="1">
    <citation type="journal article" date="2012" name="Eukaryot. Cell">
        <title>Genome sequence of the fungus Glarea lozoyensis: the first genome sequence of a species from the Helotiaceae family.</title>
        <authorList>
            <person name="Youssar L."/>
            <person name="Gruening B.A."/>
            <person name="Erxleben A."/>
            <person name="Guenther S."/>
            <person name="Huettel W."/>
        </authorList>
    </citation>
    <scope>NUCLEOTIDE SEQUENCE [LARGE SCALE GENOMIC DNA]</scope>
    <source>
        <strain evidence="3">ATCC 74030 / MF5533</strain>
    </source>
</reference>
<evidence type="ECO:0000313" key="2">
    <source>
        <dbReference type="EMBL" id="EHK99667.1"/>
    </source>
</evidence>
<dbReference type="Pfam" id="PF13673">
    <property type="entry name" value="Acetyltransf_10"/>
    <property type="match status" value="1"/>
</dbReference>
<keyword evidence="3" id="KW-1185">Reference proteome</keyword>
<dbReference type="SUPFAM" id="SSF55729">
    <property type="entry name" value="Acyl-CoA N-acyltransferases (Nat)"/>
    <property type="match status" value="1"/>
</dbReference>
<name>H0EP75_GLAL7</name>
<dbReference type="OrthoDB" id="410198at2759"/>
<dbReference type="HOGENOM" id="CLU_060131_6_2_1"/>
<dbReference type="GO" id="GO:0016747">
    <property type="term" value="F:acyltransferase activity, transferring groups other than amino-acyl groups"/>
    <property type="evidence" value="ECO:0007669"/>
    <property type="project" value="InterPro"/>
</dbReference>
<dbReference type="AlphaFoldDB" id="H0EP75"/>
<evidence type="ECO:0000259" key="1">
    <source>
        <dbReference type="PROSITE" id="PS51186"/>
    </source>
</evidence>
<dbReference type="InterPro" id="IPR016181">
    <property type="entry name" value="Acyl_CoA_acyltransferase"/>
</dbReference>